<protein>
    <submittedName>
        <fullName evidence="2">SCP domain-containing protein</fullName>
    </submittedName>
</protein>
<dbReference type="STRING" id="6239.Y54G2A.15.1"/>
<reference evidence="2 3" key="1">
    <citation type="journal article" date="1998" name="Science">
        <title>Genome sequence of the nematode C. elegans: a platform for investigating biology.</title>
        <authorList>
            <consortium name="The C. elegans sequencing consortium"/>
            <person name="Sulson J.E."/>
            <person name="Waterston R."/>
        </authorList>
    </citation>
    <scope>NUCLEOTIDE SEQUENCE [LARGE SCALE GENOMIC DNA]</scope>
    <source>
        <strain evidence="2 3">Bristol N2</strain>
    </source>
</reference>
<dbReference type="KEGG" id="cel:CELE_Y54G2A.15"/>
<dbReference type="Proteomes" id="UP000001940">
    <property type="component" value="Chromosome IV"/>
</dbReference>
<gene>
    <name evidence="2" type="ORF">CELE_Y54G2A.15</name>
    <name evidence="2 4" type="ORF">Y54G2A.15</name>
</gene>
<dbReference type="GeneID" id="177066"/>
<name>Q9N3B8_CAEEL</name>
<dbReference type="EMBL" id="BX284604">
    <property type="protein sequence ID" value="CCD83503.1"/>
    <property type="molecule type" value="Genomic_DNA"/>
</dbReference>
<dbReference type="PaxDb" id="6239-Y54G2A.15"/>
<dbReference type="AlphaFoldDB" id="Q9N3B8"/>
<dbReference type="CTD" id="177066"/>
<dbReference type="AGR" id="WB:WBGene00021880"/>
<keyword evidence="1" id="KW-0732">Signal</keyword>
<accession>Q9N3B8</accession>
<sequence>MKMFFRFTLLLFIAQCAFGGPTKLTEDEQFEFLKRANNLMQSKAKLDAYTWMNFDAELEAEILKMSCDELEKQRGIRFFESKLVNHEITSRTGETGIACIKSDCMYTDLIPAVPIAHMCLYNRPVVTTTVPPSTTSGTDNIASFFFGILIFGVLNLP</sequence>
<organism evidence="2 3">
    <name type="scientific">Caenorhabditis elegans</name>
    <dbReference type="NCBI Taxonomy" id="6239"/>
    <lineage>
        <taxon>Eukaryota</taxon>
        <taxon>Metazoa</taxon>
        <taxon>Ecdysozoa</taxon>
        <taxon>Nematoda</taxon>
        <taxon>Chromadorea</taxon>
        <taxon>Rhabditida</taxon>
        <taxon>Rhabditina</taxon>
        <taxon>Rhabditomorpha</taxon>
        <taxon>Rhabditoidea</taxon>
        <taxon>Rhabditidae</taxon>
        <taxon>Peloderinae</taxon>
        <taxon>Caenorhabditis</taxon>
    </lineage>
</organism>
<dbReference type="Bgee" id="WBGene00021880">
    <property type="expression patterns" value="Expressed in adult organism and 1 other cell type or tissue"/>
</dbReference>
<evidence type="ECO:0000256" key="1">
    <source>
        <dbReference type="SAM" id="SignalP"/>
    </source>
</evidence>
<dbReference type="RefSeq" id="NP_500261.1">
    <property type="nucleotide sequence ID" value="NM_067860.1"/>
</dbReference>
<feature type="chain" id="PRO_5004330753" evidence="1">
    <location>
        <begin position="20"/>
        <end position="157"/>
    </location>
</feature>
<proteinExistence type="predicted"/>
<dbReference type="HOGENOM" id="CLU_1688313_0_0_1"/>
<dbReference type="UCSC" id="Y54G2A.15">
    <property type="organism name" value="c. elegans"/>
</dbReference>
<evidence type="ECO:0000313" key="4">
    <source>
        <dbReference type="WormBase" id="Y54G2A.15"/>
    </source>
</evidence>
<evidence type="ECO:0000313" key="2">
    <source>
        <dbReference type="EMBL" id="CCD83503.1"/>
    </source>
</evidence>
<keyword evidence="3" id="KW-1185">Reference proteome</keyword>
<dbReference type="InParanoid" id="Q9N3B8"/>
<feature type="signal peptide" evidence="1">
    <location>
        <begin position="1"/>
        <end position="19"/>
    </location>
</feature>
<dbReference type="PeptideAtlas" id="Q9N3B8"/>
<dbReference type="WormBase" id="Y54G2A.15">
    <property type="protein sequence ID" value="CE25465"/>
    <property type="gene ID" value="WBGene00021880"/>
</dbReference>
<evidence type="ECO:0000313" key="3">
    <source>
        <dbReference type="Proteomes" id="UP000001940"/>
    </source>
</evidence>